<keyword evidence="1" id="KW-1133">Transmembrane helix</keyword>
<accession>A0A411YBB6</accession>
<dbReference type="InterPro" id="IPR045713">
    <property type="entry name" value="DUF6069"/>
</dbReference>
<dbReference type="EMBL" id="CP036402">
    <property type="protein sequence ID" value="QBI18489.1"/>
    <property type="molecule type" value="Genomic_DNA"/>
</dbReference>
<feature type="transmembrane region" description="Helical" evidence="1">
    <location>
        <begin position="57"/>
        <end position="78"/>
    </location>
</feature>
<dbReference type="KEGG" id="erz:ER308_02175"/>
<evidence type="ECO:0000313" key="3">
    <source>
        <dbReference type="Proteomes" id="UP000291469"/>
    </source>
</evidence>
<dbReference type="Pfam" id="PF19545">
    <property type="entry name" value="DUF6069"/>
    <property type="match status" value="1"/>
</dbReference>
<evidence type="ECO:0000256" key="1">
    <source>
        <dbReference type="SAM" id="Phobius"/>
    </source>
</evidence>
<feature type="transmembrane region" description="Helical" evidence="1">
    <location>
        <begin position="84"/>
        <end position="104"/>
    </location>
</feature>
<dbReference type="AlphaFoldDB" id="A0A411YBB6"/>
<keyword evidence="1" id="KW-0472">Membrane</keyword>
<organism evidence="2 3">
    <name type="scientific">Egibacter rhizosphaerae</name>
    <dbReference type="NCBI Taxonomy" id="1670831"/>
    <lineage>
        <taxon>Bacteria</taxon>
        <taxon>Bacillati</taxon>
        <taxon>Actinomycetota</taxon>
        <taxon>Nitriliruptoria</taxon>
        <taxon>Egibacterales</taxon>
        <taxon>Egibacteraceae</taxon>
        <taxon>Egibacter</taxon>
    </lineage>
</organism>
<sequence>MSLWAIGGAADASFVVDPAIGEPDLEVGVVKVLLTTLLPFAAGAALLALAARRSRRWVTMLATVGGVVAVASAAGPLAGGHDTATGVLLATMHVTTGAAFVVAATKVTVVHRQRAVHE</sequence>
<proteinExistence type="predicted"/>
<protein>
    <submittedName>
        <fullName evidence="2">Uncharacterized protein</fullName>
    </submittedName>
</protein>
<keyword evidence="3" id="KW-1185">Reference proteome</keyword>
<name>A0A411YBB6_9ACTN</name>
<keyword evidence="1" id="KW-0812">Transmembrane</keyword>
<evidence type="ECO:0000313" key="2">
    <source>
        <dbReference type="EMBL" id="QBI18489.1"/>
    </source>
</evidence>
<dbReference type="Proteomes" id="UP000291469">
    <property type="component" value="Chromosome"/>
</dbReference>
<feature type="transmembrane region" description="Helical" evidence="1">
    <location>
        <begin position="28"/>
        <end position="50"/>
    </location>
</feature>
<reference evidence="2 3" key="1">
    <citation type="submission" date="2019-01" db="EMBL/GenBank/DDBJ databases">
        <title>Egibacter rhizosphaerae EGI 80759T.</title>
        <authorList>
            <person name="Chen D.-D."/>
            <person name="Tian Y."/>
            <person name="Jiao J.-Y."/>
            <person name="Zhang X.-T."/>
            <person name="Zhang Y.-G."/>
            <person name="Zhang Y."/>
            <person name="Xiao M."/>
            <person name="Shu W.-S."/>
            <person name="Li W.-J."/>
        </authorList>
    </citation>
    <scope>NUCLEOTIDE SEQUENCE [LARGE SCALE GENOMIC DNA]</scope>
    <source>
        <strain evidence="2 3">EGI 80759</strain>
    </source>
</reference>
<gene>
    <name evidence="2" type="ORF">ER308_02175</name>
</gene>